<dbReference type="STRING" id="454130.A0A0U5G9H1"/>
<dbReference type="GO" id="GO:0008483">
    <property type="term" value="F:transaminase activity"/>
    <property type="evidence" value="ECO:0007669"/>
    <property type="project" value="InterPro"/>
</dbReference>
<dbReference type="InterPro" id="IPR015424">
    <property type="entry name" value="PyrdxlP-dep_Trfase"/>
</dbReference>
<proteinExistence type="inferred from homology"/>
<dbReference type="GO" id="GO:0030170">
    <property type="term" value="F:pyridoxal phosphate binding"/>
    <property type="evidence" value="ECO:0007669"/>
    <property type="project" value="InterPro"/>
</dbReference>
<dbReference type="SUPFAM" id="SSF53383">
    <property type="entry name" value="PLP-dependent transferases"/>
    <property type="match status" value="1"/>
</dbReference>
<protein>
    <submittedName>
        <fullName evidence="3">Putative 2,2-dialkylglycine decarboxylase</fullName>
    </submittedName>
</protein>
<evidence type="ECO:0000313" key="3">
    <source>
        <dbReference type="EMBL" id="CEL08438.1"/>
    </source>
</evidence>
<dbReference type="Gene3D" id="3.90.1150.10">
    <property type="entry name" value="Aspartate Aminotransferase, domain 1"/>
    <property type="match status" value="1"/>
</dbReference>
<dbReference type="PANTHER" id="PTHR45688:SF13">
    <property type="entry name" value="ALANINE--GLYOXYLATE AMINOTRANSFERASE 2-LIKE"/>
    <property type="match status" value="1"/>
</dbReference>
<dbReference type="InterPro" id="IPR015421">
    <property type="entry name" value="PyrdxlP-dep_Trfase_major"/>
</dbReference>
<comment type="similarity">
    <text evidence="1">Belongs to the class-III pyridoxal-phosphate-dependent aminotransferase family.</text>
</comment>
<evidence type="ECO:0000313" key="4">
    <source>
        <dbReference type="Proteomes" id="UP000054771"/>
    </source>
</evidence>
<gene>
    <name evidence="3" type="ORF">ASPCAL11588</name>
</gene>
<reference evidence="4" key="1">
    <citation type="journal article" date="2016" name="Genome Announc.">
        <title>Draft genome sequences of fungus Aspergillus calidoustus.</title>
        <authorList>
            <person name="Horn F."/>
            <person name="Linde J."/>
            <person name="Mattern D.J."/>
            <person name="Walther G."/>
            <person name="Guthke R."/>
            <person name="Scherlach K."/>
            <person name="Martin K."/>
            <person name="Brakhage A.A."/>
            <person name="Petzke L."/>
            <person name="Valiante V."/>
        </authorList>
    </citation>
    <scope>NUCLEOTIDE SEQUENCE [LARGE SCALE GENOMIC DNA]</scope>
    <source>
        <strain evidence="4">SF006504</strain>
    </source>
</reference>
<name>A0A0U5G9H1_ASPCI</name>
<keyword evidence="4" id="KW-1185">Reference proteome</keyword>
<sequence>MSIESKKRGILIILNEAQMGVRCTSQMFAFPHEEGFVSDVLCLSKTLGCGLPLSSISTTAEIEHGANAAGFMWLTTHTNDPFPAANGDRVLEIVERYGICERAAEHSEQLFQGLLRLQKKYWCIGDVRGRGLLQVVESISDVETKASGSALGQAVSERALSKGLSCNIITYPGMGDVFRLATPSHGDRYRNRRGTRNS</sequence>
<accession>A0A0U5G9H1</accession>
<dbReference type="EMBL" id="CDMC01000011">
    <property type="protein sequence ID" value="CEL08438.1"/>
    <property type="molecule type" value="Genomic_DNA"/>
</dbReference>
<evidence type="ECO:0000256" key="1">
    <source>
        <dbReference type="ARBA" id="ARBA00008954"/>
    </source>
</evidence>
<dbReference type="Proteomes" id="UP000054771">
    <property type="component" value="Unassembled WGS sequence"/>
</dbReference>
<dbReference type="OrthoDB" id="10261433at2759"/>
<organism evidence="3 4">
    <name type="scientific">Aspergillus calidoustus</name>
    <dbReference type="NCBI Taxonomy" id="454130"/>
    <lineage>
        <taxon>Eukaryota</taxon>
        <taxon>Fungi</taxon>
        <taxon>Dikarya</taxon>
        <taxon>Ascomycota</taxon>
        <taxon>Pezizomycotina</taxon>
        <taxon>Eurotiomycetes</taxon>
        <taxon>Eurotiomycetidae</taxon>
        <taxon>Eurotiales</taxon>
        <taxon>Aspergillaceae</taxon>
        <taxon>Aspergillus</taxon>
        <taxon>Aspergillus subgen. Nidulantes</taxon>
    </lineage>
</organism>
<dbReference type="PANTHER" id="PTHR45688">
    <property type="match status" value="1"/>
</dbReference>
<dbReference type="OMA" id="VERYGIC"/>
<evidence type="ECO:0000256" key="2">
    <source>
        <dbReference type="ARBA" id="ARBA00022898"/>
    </source>
</evidence>
<dbReference type="AlphaFoldDB" id="A0A0U5G9H1"/>
<dbReference type="InterPro" id="IPR005814">
    <property type="entry name" value="Aminotrans_3"/>
</dbReference>
<keyword evidence="2" id="KW-0663">Pyridoxal phosphate</keyword>
<dbReference type="InterPro" id="IPR015422">
    <property type="entry name" value="PyrdxlP-dep_Trfase_small"/>
</dbReference>
<dbReference type="GO" id="GO:0005739">
    <property type="term" value="C:mitochondrion"/>
    <property type="evidence" value="ECO:0007669"/>
    <property type="project" value="TreeGrafter"/>
</dbReference>
<dbReference type="Gene3D" id="3.40.640.10">
    <property type="entry name" value="Type I PLP-dependent aspartate aminotransferase-like (Major domain)"/>
    <property type="match status" value="1"/>
</dbReference>
<dbReference type="Pfam" id="PF00202">
    <property type="entry name" value="Aminotran_3"/>
    <property type="match status" value="1"/>
</dbReference>